<feature type="non-terminal residue" evidence="1">
    <location>
        <position position="949"/>
    </location>
</feature>
<protein>
    <recommendedName>
        <fullName evidence="2">SbsA Ig-like domain-containing protein</fullName>
    </recommendedName>
</protein>
<gene>
    <name evidence="1" type="ORF">METZ01_LOCUS119902</name>
</gene>
<sequence>TVEEVIANGGTVVPTYWNSTNTRLSVDIAIGDTDETMGGGSSLLLAGIGPDNTIAEYESLGDPVPILSFSLGSTINHSPAKAEIEAMTEYGDDRIINIKAELVDAAGNKTTIAVSDIQTLIDVSNPSITSVTSTTNGLQGVGDVVDITINFSESISLTEDVVNIILDVVYSPALGMTDIDGVTGVTFDYTVVEDDVSDDLTFIGLTLGTGDLRDAAGNDMVAFTAPDGFNLSDYADISVDGVYPIDFNVDSVLTLGGTVNHDYWNSTNAGLIIMIGNETSDTDTSLVGGSVQLLGRIDGGDWQNIGTAVNLVASIGDGGGTEPDGFHDTPLTYDEFPGDTLAFELTESDLESMTGFPDPDAGVPEYNIPIELSAIITDLAGNSTTGTSLVSAGLIVDEVLPVQNLSVDIYDELMPADGNVFGGYLNSTNTGLDFVAHIIDTDLSMVGGNVQVQTTSNPTPVETDWESIGTSVAIIGEDVTAGSVSISVDTTSIIAAADYGDGQTLYFRNLIQDVAGNILYQEGVSGSTILVDTTPHEFVELSYSREYANGDVDVDITATFSEPVYMPSDHPVVSVPHIWIDFQGEATEDIDSLDMEGMTSQDGSTQLFTYQADLPGTANVPTYDGTASVLLYATDIAGNPIDTSTVTDKDLLVVDNTYPVIGFTYENLTNATAWTDSARGEDLVRITAFSSEPIYGSPDEDNALDAPTLKIETWEFSGEDEILIDELATISDGSILDTFSFEFEMPAIVGTNTEYTNYLTMTLHGSDWAGNISDSTDVSLYESSAGSFTLDNRSPEFTAFSYDDSVFINSVQLGWRNIEQLDEGWVTFDPVSDQGTGTPITLEGNELGRAPIPAGDLTNQDSLTLALDDSNTYNIVFSGYDGVGNLGSDTIRYVTVDSLLPSTQVQFSHDFITGLDMEMIDTIRVTFNEIQRSVSPAPTIDIFFGESDP</sequence>
<evidence type="ECO:0000313" key="1">
    <source>
        <dbReference type="EMBL" id="SVA67048.1"/>
    </source>
</evidence>
<organism evidence="1">
    <name type="scientific">marine metagenome</name>
    <dbReference type="NCBI Taxonomy" id="408172"/>
    <lineage>
        <taxon>unclassified sequences</taxon>
        <taxon>metagenomes</taxon>
        <taxon>ecological metagenomes</taxon>
    </lineage>
</organism>
<dbReference type="AlphaFoldDB" id="A0A381XQQ0"/>
<feature type="non-terminal residue" evidence="1">
    <location>
        <position position="1"/>
    </location>
</feature>
<dbReference type="EMBL" id="UINC01016025">
    <property type="protein sequence ID" value="SVA67048.1"/>
    <property type="molecule type" value="Genomic_DNA"/>
</dbReference>
<reference evidence="1" key="1">
    <citation type="submission" date="2018-05" db="EMBL/GenBank/DDBJ databases">
        <authorList>
            <person name="Lanie J.A."/>
            <person name="Ng W.-L."/>
            <person name="Kazmierczak K.M."/>
            <person name="Andrzejewski T.M."/>
            <person name="Davidsen T.M."/>
            <person name="Wayne K.J."/>
            <person name="Tettelin H."/>
            <person name="Glass J.I."/>
            <person name="Rusch D."/>
            <person name="Podicherti R."/>
            <person name="Tsui H.-C.T."/>
            <person name="Winkler M.E."/>
        </authorList>
    </citation>
    <scope>NUCLEOTIDE SEQUENCE</scope>
</reference>
<accession>A0A381XQQ0</accession>
<evidence type="ECO:0008006" key="2">
    <source>
        <dbReference type="Google" id="ProtNLM"/>
    </source>
</evidence>
<name>A0A381XQQ0_9ZZZZ</name>
<proteinExistence type="predicted"/>